<sequence>MHRQRAVNAERIVAERTARQAPTVGRMLAYAPPATMEISNAPVCAQWPLKPNDRFTSPFTARTATPIVVVGTTGDTATPYQQAVSLSRTLGNARLVTTRGEGHAAYWSDPCVRQAVDRFFLTGEAPADGTVCVQPKAL</sequence>
<dbReference type="InterPro" id="IPR029058">
    <property type="entry name" value="AB_hydrolase_fold"/>
</dbReference>
<dbReference type="Pfam" id="PF08386">
    <property type="entry name" value="Abhydrolase_4"/>
    <property type="match status" value="1"/>
</dbReference>
<keyword evidence="2" id="KW-0378">Hydrolase</keyword>
<protein>
    <submittedName>
        <fullName evidence="2">Alpha/beta hydrolase</fullName>
    </submittedName>
</protein>
<dbReference type="InterPro" id="IPR013595">
    <property type="entry name" value="Pept_S33_TAP-like_C"/>
</dbReference>
<name>A0ABS8ZEK3_9PSEU</name>
<feature type="domain" description="Peptidase S33 tripeptidyl aminopeptidase-like C-terminal" evidence="1">
    <location>
        <begin position="36"/>
        <end position="132"/>
    </location>
</feature>
<evidence type="ECO:0000313" key="3">
    <source>
        <dbReference type="Proteomes" id="UP001521150"/>
    </source>
</evidence>
<reference evidence="2 3" key="1">
    <citation type="submission" date="2021-12" db="EMBL/GenBank/DDBJ databases">
        <title>Genome sequence of Kibdelosporangium philippinense ATCC 49844.</title>
        <authorList>
            <person name="Fedorov E.A."/>
            <person name="Omeragic M."/>
            <person name="Shalygina K.F."/>
            <person name="Maclea K.S."/>
        </authorList>
    </citation>
    <scope>NUCLEOTIDE SEQUENCE [LARGE SCALE GENOMIC DNA]</scope>
    <source>
        <strain evidence="2 3">ATCC 49844</strain>
    </source>
</reference>
<dbReference type="RefSeq" id="WP_233726569.1">
    <property type="nucleotide sequence ID" value="NZ_JAJVCN010000002.1"/>
</dbReference>
<comment type="caution">
    <text evidence="2">The sequence shown here is derived from an EMBL/GenBank/DDBJ whole genome shotgun (WGS) entry which is preliminary data.</text>
</comment>
<accession>A0ABS8ZEK3</accession>
<evidence type="ECO:0000313" key="2">
    <source>
        <dbReference type="EMBL" id="MCE7004953.1"/>
    </source>
</evidence>
<proteinExistence type="predicted"/>
<evidence type="ECO:0000259" key="1">
    <source>
        <dbReference type="Pfam" id="PF08386"/>
    </source>
</evidence>
<dbReference type="Proteomes" id="UP001521150">
    <property type="component" value="Unassembled WGS sequence"/>
</dbReference>
<dbReference type="Gene3D" id="3.40.50.1820">
    <property type="entry name" value="alpha/beta hydrolase"/>
    <property type="match status" value="1"/>
</dbReference>
<dbReference type="GO" id="GO:0016787">
    <property type="term" value="F:hydrolase activity"/>
    <property type="evidence" value="ECO:0007669"/>
    <property type="project" value="UniProtKB-KW"/>
</dbReference>
<organism evidence="2 3">
    <name type="scientific">Kibdelosporangium philippinense</name>
    <dbReference type="NCBI Taxonomy" id="211113"/>
    <lineage>
        <taxon>Bacteria</taxon>
        <taxon>Bacillati</taxon>
        <taxon>Actinomycetota</taxon>
        <taxon>Actinomycetes</taxon>
        <taxon>Pseudonocardiales</taxon>
        <taxon>Pseudonocardiaceae</taxon>
        <taxon>Kibdelosporangium</taxon>
    </lineage>
</organism>
<dbReference type="SUPFAM" id="SSF53474">
    <property type="entry name" value="alpha/beta-Hydrolases"/>
    <property type="match status" value="1"/>
</dbReference>
<keyword evidence="3" id="KW-1185">Reference proteome</keyword>
<dbReference type="EMBL" id="JAJVCN010000002">
    <property type="protein sequence ID" value="MCE7004953.1"/>
    <property type="molecule type" value="Genomic_DNA"/>
</dbReference>
<gene>
    <name evidence="2" type="ORF">LWC34_19285</name>
</gene>